<dbReference type="PANTHER" id="PTHR30562:SF10">
    <property type="entry name" value="EXCINUCLEASE CHO"/>
    <property type="match status" value="1"/>
</dbReference>
<keyword evidence="5" id="KW-0234">DNA repair</keyword>
<evidence type="ECO:0000313" key="12">
    <source>
        <dbReference type="Proteomes" id="UP000672097"/>
    </source>
</evidence>
<evidence type="ECO:0000256" key="4">
    <source>
        <dbReference type="ARBA" id="ARBA00022881"/>
    </source>
</evidence>
<gene>
    <name evidence="11" type="ORF">KAK11_11925</name>
</gene>
<evidence type="ECO:0000256" key="8">
    <source>
        <dbReference type="ARBA" id="ARBA00042138"/>
    </source>
</evidence>
<sequence length="286" mass="31948">MPKAAVSSPAALPALPSTPLEDVSPIPTAPGVYFFHGEGRLPLYIGKSINLRARVQQHLRAPEEAHMMAQTRRVSWQRTAGEVGALLLESHLIKTQQPLFNVRLRRSKQLCAWHLPTALQPPELVNSRQFNFAATEGLYGLFASAHAAKQALRSRAEELGLCQVMLGLEQNLGRGCFARQLGRCHGACIGQESPEAHHQRLRAALAEWEVRHWPFDGAVGLVERDGDWVQTHVLDQWCYLGTLEGPPQRRAPKALPSPAFDMDSYRILMRPLLMGEQELVRWPSRA</sequence>
<dbReference type="SUPFAM" id="SSF82771">
    <property type="entry name" value="GIY-YIG endonuclease"/>
    <property type="match status" value="1"/>
</dbReference>
<protein>
    <recommendedName>
        <fullName evidence="7">Excinuclease cho</fullName>
    </recommendedName>
    <alternativeName>
        <fullName evidence="9">Endonuclease cho</fullName>
    </alternativeName>
    <alternativeName>
        <fullName evidence="8">UvrC homolog protein</fullName>
    </alternativeName>
</protein>
<dbReference type="Gene3D" id="3.40.1440.10">
    <property type="entry name" value="GIY-YIG endonuclease"/>
    <property type="match status" value="1"/>
</dbReference>
<dbReference type="Proteomes" id="UP000672097">
    <property type="component" value="Unassembled WGS sequence"/>
</dbReference>
<keyword evidence="11" id="KW-0540">Nuclease</keyword>
<dbReference type="InterPro" id="IPR050066">
    <property type="entry name" value="UvrABC_protein_C"/>
</dbReference>
<dbReference type="SMART" id="SM00465">
    <property type="entry name" value="GIYc"/>
    <property type="match status" value="1"/>
</dbReference>
<evidence type="ECO:0000256" key="7">
    <source>
        <dbReference type="ARBA" id="ARBA00040756"/>
    </source>
</evidence>
<dbReference type="PANTHER" id="PTHR30562">
    <property type="entry name" value="UVRC/OXIDOREDUCTASE"/>
    <property type="match status" value="1"/>
</dbReference>
<evidence type="ECO:0000256" key="1">
    <source>
        <dbReference type="ARBA" id="ARBA00022763"/>
    </source>
</evidence>
<dbReference type="CDD" id="cd10434">
    <property type="entry name" value="GIY-YIG_UvrC_Cho"/>
    <property type="match status" value="1"/>
</dbReference>
<evidence type="ECO:0000256" key="6">
    <source>
        <dbReference type="ARBA" id="ARBA00023236"/>
    </source>
</evidence>
<keyword evidence="4" id="KW-0267">Excision nuclease</keyword>
<proteinExistence type="predicted"/>
<dbReference type="PROSITE" id="PS50164">
    <property type="entry name" value="GIY_YIG"/>
    <property type="match status" value="1"/>
</dbReference>
<dbReference type="InterPro" id="IPR000305">
    <property type="entry name" value="GIY-YIG_endonuc"/>
</dbReference>
<feature type="domain" description="GIY-YIG" evidence="10">
    <location>
        <begin position="28"/>
        <end position="102"/>
    </location>
</feature>
<dbReference type="GO" id="GO:0004519">
    <property type="term" value="F:endonuclease activity"/>
    <property type="evidence" value="ECO:0007669"/>
    <property type="project" value="UniProtKB-KW"/>
</dbReference>
<evidence type="ECO:0000256" key="3">
    <source>
        <dbReference type="ARBA" id="ARBA00022801"/>
    </source>
</evidence>
<evidence type="ECO:0000256" key="5">
    <source>
        <dbReference type="ARBA" id="ARBA00023204"/>
    </source>
</evidence>
<keyword evidence="2" id="KW-0228">DNA excision</keyword>
<dbReference type="EMBL" id="JAGQDG010000004">
    <property type="protein sequence ID" value="MBQ0936037.1"/>
    <property type="molecule type" value="Genomic_DNA"/>
</dbReference>
<keyword evidence="3" id="KW-0378">Hydrolase</keyword>
<organism evidence="11 12">
    <name type="scientific">Ideonella paludis</name>
    <dbReference type="NCBI Taxonomy" id="1233411"/>
    <lineage>
        <taxon>Bacteria</taxon>
        <taxon>Pseudomonadati</taxon>
        <taxon>Pseudomonadota</taxon>
        <taxon>Betaproteobacteria</taxon>
        <taxon>Burkholderiales</taxon>
        <taxon>Sphaerotilaceae</taxon>
        <taxon>Ideonella</taxon>
    </lineage>
</organism>
<comment type="caution">
    <text evidence="11">The sequence shown here is derived from an EMBL/GenBank/DDBJ whole genome shotgun (WGS) entry which is preliminary data.</text>
</comment>
<keyword evidence="12" id="KW-1185">Reference proteome</keyword>
<evidence type="ECO:0000313" key="11">
    <source>
        <dbReference type="EMBL" id="MBQ0936037.1"/>
    </source>
</evidence>
<evidence type="ECO:0000256" key="2">
    <source>
        <dbReference type="ARBA" id="ARBA00022769"/>
    </source>
</evidence>
<keyword evidence="6" id="KW-0742">SOS response</keyword>
<dbReference type="RefSeq" id="WP_210809345.1">
    <property type="nucleotide sequence ID" value="NZ_JAGQDG010000004.1"/>
</dbReference>
<keyword evidence="1" id="KW-0227">DNA damage</keyword>
<keyword evidence="11" id="KW-0255">Endonuclease</keyword>
<accession>A0ABS5DY13</accession>
<dbReference type="InterPro" id="IPR047296">
    <property type="entry name" value="GIY-YIG_UvrC_Cho"/>
</dbReference>
<dbReference type="InterPro" id="IPR035901">
    <property type="entry name" value="GIY-YIG_endonuc_sf"/>
</dbReference>
<reference evidence="11 12" key="1">
    <citation type="submission" date="2021-04" db="EMBL/GenBank/DDBJ databases">
        <title>The genome sequence of type strain Ideonella paludis KCTC 32238.</title>
        <authorList>
            <person name="Liu Y."/>
        </authorList>
    </citation>
    <scope>NUCLEOTIDE SEQUENCE [LARGE SCALE GENOMIC DNA]</scope>
    <source>
        <strain evidence="11 12">KCTC 32238</strain>
    </source>
</reference>
<evidence type="ECO:0000256" key="9">
    <source>
        <dbReference type="ARBA" id="ARBA00042732"/>
    </source>
</evidence>
<evidence type="ECO:0000259" key="10">
    <source>
        <dbReference type="PROSITE" id="PS50164"/>
    </source>
</evidence>
<name>A0ABS5DY13_9BURK</name>